<comment type="catalytic activity">
    <reaction evidence="4">
        <text>glutathione = L-cysteinylglycine + 5-oxo-L-proline</text>
        <dbReference type="Rhea" id="RHEA:47724"/>
        <dbReference type="ChEBI" id="CHEBI:57925"/>
        <dbReference type="ChEBI" id="CHEBI:58402"/>
        <dbReference type="ChEBI" id="CHEBI:61694"/>
        <dbReference type="EC" id="4.3.2.7"/>
    </reaction>
</comment>
<dbReference type="EMBL" id="WNWW01000977">
    <property type="protein sequence ID" value="KAF3420232.1"/>
    <property type="molecule type" value="Genomic_DNA"/>
</dbReference>
<evidence type="ECO:0000256" key="2">
    <source>
        <dbReference type="ARBA" id="ARBA00012344"/>
    </source>
</evidence>
<dbReference type="PANTHER" id="PTHR12192:SF26">
    <property type="entry name" value="GLUTATHIONE-SPECIFIC GAMMA-GLUTAMYLCYCLOTRANSFERASE 1"/>
    <property type="match status" value="1"/>
</dbReference>
<dbReference type="EC" id="4.3.2.7" evidence="2"/>
<evidence type="ECO:0000256" key="3">
    <source>
        <dbReference type="ARBA" id="ARBA00023239"/>
    </source>
</evidence>
<dbReference type="AlphaFoldDB" id="A0A833RY58"/>
<sequence length="408" mass="47933">MKLSQKASQLVQRFLHVRRSQKLIAKLSAHRRSLEERIGQVKSRRTSGRLIDHKERKDFERRDCFKRKWHLKLISYSLKELYEQIENRDICLLGTESRRNIQIKFEEICYIRRNTKVELIDDLKKEHWLRFSLQFLKMEARSNNNSLWVFGYGSLCWYPGFKYKRSAVGHIKGFSRRFWQGNITHRGTAEKVSGPVGVVYGRAFQVQDSAALPYLESRECTLGGYVSTITTFHTREGNRSIPVITYIATNKNEHWLGEAPLHIIAKQISECSGPNGHNVEYLLRFVLARLCCPLHCVPCVTNRLAEFMHRYLPEAHDEHLYKLEVLVRSRIKEMNMCLDTLMGDRDFSIDLDDIDGKDEDHDVVTSNATKNLRKNSFQFTLQVPDKTMRCLKIYLCKYVRFEINVHIE</sequence>
<dbReference type="PANTHER" id="PTHR12192">
    <property type="entry name" value="CATION TRANSPORT PROTEIN CHAC-RELATED"/>
    <property type="match status" value="1"/>
</dbReference>
<protein>
    <recommendedName>
        <fullName evidence="2">glutathione-specific gamma-glutamylcyclotransferase</fullName>
        <ecNumber evidence="2">4.3.2.7</ecNumber>
    </recommendedName>
</protein>
<feature type="coiled-coil region" evidence="5">
    <location>
        <begin position="17"/>
        <end position="44"/>
    </location>
</feature>
<evidence type="ECO:0000256" key="4">
    <source>
        <dbReference type="ARBA" id="ARBA00048073"/>
    </source>
</evidence>
<dbReference type="InterPro" id="IPR036568">
    <property type="entry name" value="GGCT-like_sf"/>
</dbReference>
<reference evidence="6" key="1">
    <citation type="submission" date="2019-11" db="EMBL/GenBank/DDBJ databases">
        <title>The nuclear and mitochondrial genomes of Frieseomelitta varia - a highly eusocial stingless bee (Meliponini) with a permanently sterile worker caste.</title>
        <authorList>
            <person name="Freitas F.C.P."/>
            <person name="Lourenco A.P."/>
            <person name="Nunes F.M.F."/>
            <person name="Paschoal A.R."/>
            <person name="Abreu F.C.P."/>
            <person name="Barbin F.O."/>
            <person name="Bataglia L."/>
            <person name="Cardoso-Junior C.A.M."/>
            <person name="Cervoni M.S."/>
            <person name="Silva S.R."/>
            <person name="Dalarmi F."/>
            <person name="Del Lama M.A."/>
            <person name="Depintor T.S."/>
            <person name="Ferreira K.M."/>
            <person name="Goria P.S."/>
            <person name="Jaskot M.C."/>
            <person name="Lago D.C."/>
            <person name="Luna-Lucena D."/>
            <person name="Moda L.M."/>
            <person name="Nascimento L."/>
            <person name="Pedrino M."/>
            <person name="Rabico F.O."/>
            <person name="Sanches F.C."/>
            <person name="Santos D.E."/>
            <person name="Santos C.G."/>
            <person name="Vieira J."/>
            <person name="Lopes T.F."/>
            <person name="Barchuk A.R."/>
            <person name="Hartfelder K."/>
            <person name="Simoes Z.L.P."/>
            <person name="Bitondi M.M.G."/>
            <person name="Pinheiro D.G."/>
        </authorList>
    </citation>
    <scope>NUCLEOTIDE SEQUENCE</scope>
    <source>
        <strain evidence="6">USP_RPSP 00005682</strain>
        <tissue evidence="6">Whole individual</tissue>
    </source>
</reference>
<accession>A0A833RY58</accession>
<dbReference type="Proteomes" id="UP000655588">
    <property type="component" value="Unassembled WGS sequence"/>
</dbReference>
<comment type="caution">
    <text evidence="6">The sequence shown here is derived from an EMBL/GenBank/DDBJ whole genome shotgun (WGS) entry which is preliminary data.</text>
</comment>
<name>A0A833RY58_9HYME</name>
<dbReference type="GO" id="GO:0005737">
    <property type="term" value="C:cytoplasm"/>
    <property type="evidence" value="ECO:0007669"/>
    <property type="project" value="TreeGrafter"/>
</dbReference>
<evidence type="ECO:0000313" key="7">
    <source>
        <dbReference type="Proteomes" id="UP000655588"/>
    </source>
</evidence>
<dbReference type="InterPro" id="IPR006840">
    <property type="entry name" value="ChaC"/>
</dbReference>
<dbReference type="CDD" id="cd06661">
    <property type="entry name" value="GGCT_like"/>
    <property type="match status" value="1"/>
</dbReference>
<gene>
    <name evidence="6" type="ORF">E2986_09948</name>
</gene>
<dbReference type="Pfam" id="PF04752">
    <property type="entry name" value="ChaC"/>
    <property type="match status" value="1"/>
</dbReference>
<dbReference type="SUPFAM" id="SSF110857">
    <property type="entry name" value="Gamma-glutamyl cyclotransferase-like"/>
    <property type="match status" value="1"/>
</dbReference>
<organism evidence="6 7">
    <name type="scientific">Frieseomelitta varia</name>
    <dbReference type="NCBI Taxonomy" id="561572"/>
    <lineage>
        <taxon>Eukaryota</taxon>
        <taxon>Metazoa</taxon>
        <taxon>Ecdysozoa</taxon>
        <taxon>Arthropoda</taxon>
        <taxon>Hexapoda</taxon>
        <taxon>Insecta</taxon>
        <taxon>Pterygota</taxon>
        <taxon>Neoptera</taxon>
        <taxon>Endopterygota</taxon>
        <taxon>Hymenoptera</taxon>
        <taxon>Apocrita</taxon>
        <taxon>Aculeata</taxon>
        <taxon>Apoidea</taxon>
        <taxon>Anthophila</taxon>
        <taxon>Apidae</taxon>
        <taxon>Frieseomelitta</taxon>
    </lineage>
</organism>
<dbReference type="GO" id="GO:0006751">
    <property type="term" value="P:glutathione catabolic process"/>
    <property type="evidence" value="ECO:0007669"/>
    <property type="project" value="InterPro"/>
</dbReference>
<proteinExistence type="inferred from homology"/>
<keyword evidence="3" id="KW-0456">Lyase</keyword>
<dbReference type="InterPro" id="IPR013024">
    <property type="entry name" value="GGCT-like"/>
</dbReference>
<dbReference type="Gene3D" id="3.10.490.10">
    <property type="entry name" value="Gamma-glutamyl cyclotransferase-like"/>
    <property type="match status" value="1"/>
</dbReference>
<comment type="similarity">
    <text evidence="1">Belongs to the gamma-glutamylcyclotransferase family. ChaC subfamily.</text>
</comment>
<keyword evidence="7" id="KW-1185">Reference proteome</keyword>
<evidence type="ECO:0000256" key="5">
    <source>
        <dbReference type="SAM" id="Coils"/>
    </source>
</evidence>
<keyword evidence="5" id="KW-0175">Coiled coil</keyword>
<evidence type="ECO:0000256" key="1">
    <source>
        <dbReference type="ARBA" id="ARBA00009662"/>
    </source>
</evidence>
<dbReference type="GO" id="GO:0061928">
    <property type="term" value="F:glutathione specific gamma-glutamylcyclotransferase activity"/>
    <property type="evidence" value="ECO:0007669"/>
    <property type="project" value="UniProtKB-EC"/>
</dbReference>
<evidence type="ECO:0000313" key="6">
    <source>
        <dbReference type="EMBL" id="KAF3420232.1"/>
    </source>
</evidence>